<comment type="caution">
    <text evidence="1">The sequence shown here is derived from an EMBL/GenBank/DDBJ whole genome shotgun (WGS) entry which is preliminary data.</text>
</comment>
<dbReference type="EMBL" id="VSRR010001611">
    <property type="protein sequence ID" value="MPC26527.1"/>
    <property type="molecule type" value="Genomic_DNA"/>
</dbReference>
<proteinExistence type="predicted"/>
<gene>
    <name evidence="1" type="ORF">E2C01_019670</name>
</gene>
<protein>
    <submittedName>
        <fullName evidence="1">Uncharacterized protein</fullName>
    </submittedName>
</protein>
<organism evidence="1 2">
    <name type="scientific">Portunus trituberculatus</name>
    <name type="common">Swimming crab</name>
    <name type="synonym">Neptunus trituberculatus</name>
    <dbReference type="NCBI Taxonomy" id="210409"/>
    <lineage>
        <taxon>Eukaryota</taxon>
        <taxon>Metazoa</taxon>
        <taxon>Ecdysozoa</taxon>
        <taxon>Arthropoda</taxon>
        <taxon>Crustacea</taxon>
        <taxon>Multicrustacea</taxon>
        <taxon>Malacostraca</taxon>
        <taxon>Eumalacostraca</taxon>
        <taxon>Eucarida</taxon>
        <taxon>Decapoda</taxon>
        <taxon>Pleocyemata</taxon>
        <taxon>Brachyura</taxon>
        <taxon>Eubrachyura</taxon>
        <taxon>Portunoidea</taxon>
        <taxon>Portunidae</taxon>
        <taxon>Portuninae</taxon>
        <taxon>Portunus</taxon>
    </lineage>
</organism>
<dbReference type="Proteomes" id="UP000324222">
    <property type="component" value="Unassembled WGS sequence"/>
</dbReference>
<dbReference type="AlphaFoldDB" id="A0A5B7DZL0"/>
<name>A0A5B7DZL0_PORTR</name>
<keyword evidence="2" id="KW-1185">Reference proteome</keyword>
<evidence type="ECO:0000313" key="2">
    <source>
        <dbReference type="Proteomes" id="UP000324222"/>
    </source>
</evidence>
<evidence type="ECO:0000313" key="1">
    <source>
        <dbReference type="EMBL" id="MPC26527.1"/>
    </source>
</evidence>
<sequence>MSRAAVTRGLAPGALRSSPPAHWWQLVLPRSLLPARLAATALHLLTPLVHRARSSPGAVVVRPMSCSLRPGQQTGRLLPVGRHPRGVRALLYHIPSVFLSRSRYKPGPSSGS</sequence>
<reference evidence="1 2" key="1">
    <citation type="submission" date="2019-05" db="EMBL/GenBank/DDBJ databases">
        <title>Another draft genome of Portunus trituberculatus and its Hox gene families provides insights of decapod evolution.</title>
        <authorList>
            <person name="Jeong J.-H."/>
            <person name="Song I."/>
            <person name="Kim S."/>
            <person name="Choi T."/>
            <person name="Kim D."/>
            <person name="Ryu S."/>
            <person name="Kim W."/>
        </authorList>
    </citation>
    <scope>NUCLEOTIDE SEQUENCE [LARGE SCALE GENOMIC DNA]</scope>
    <source>
        <tissue evidence="1">Muscle</tissue>
    </source>
</reference>
<accession>A0A5B7DZL0</accession>